<protein>
    <submittedName>
        <fullName evidence="1">Uncharacterized protein</fullName>
    </submittedName>
</protein>
<dbReference type="EMBL" id="CADCXV010001361">
    <property type="protein sequence ID" value="CAB0043950.1"/>
    <property type="molecule type" value="Genomic_DNA"/>
</dbReference>
<accession>A0A6H5J614</accession>
<gene>
    <name evidence="1" type="ORF">TBRA_LOCUS15538</name>
</gene>
<evidence type="ECO:0000313" key="2">
    <source>
        <dbReference type="Proteomes" id="UP000479190"/>
    </source>
</evidence>
<dbReference type="Pfam" id="PF13637">
    <property type="entry name" value="Ank_4"/>
    <property type="match status" value="1"/>
</dbReference>
<keyword evidence="2" id="KW-1185">Reference proteome</keyword>
<dbReference type="Gene3D" id="1.25.40.20">
    <property type="entry name" value="Ankyrin repeat-containing domain"/>
    <property type="match status" value="1"/>
</dbReference>
<dbReference type="SUPFAM" id="SSF48403">
    <property type="entry name" value="Ankyrin repeat"/>
    <property type="match status" value="1"/>
</dbReference>
<reference evidence="1 2" key="1">
    <citation type="submission" date="2020-02" db="EMBL/GenBank/DDBJ databases">
        <authorList>
            <person name="Ferguson B K."/>
        </authorList>
    </citation>
    <scope>NUCLEOTIDE SEQUENCE [LARGE SCALE GENOMIC DNA]</scope>
</reference>
<dbReference type="InterPro" id="IPR002110">
    <property type="entry name" value="Ankyrin_rpt"/>
</dbReference>
<evidence type="ECO:0000313" key="1">
    <source>
        <dbReference type="EMBL" id="CAB0043950.1"/>
    </source>
</evidence>
<dbReference type="InterPro" id="IPR036770">
    <property type="entry name" value="Ankyrin_rpt-contain_sf"/>
</dbReference>
<dbReference type="Proteomes" id="UP000479190">
    <property type="component" value="Unassembled WGS sequence"/>
</dbReference>
<proteinExistence type="predicted"/>
<name>A0A6H5J614_9HYME</name>
<dbReference type="OrthoDB" id="194358at2759"/>
<dbReference type="AlphaFoldDB" id="A0A6H5J614"/>
<organism evidence="1 2">
    <name type="scientific">Trichogramma brassicae</name>
    <dbReference type="NCBI Taxonomy" id="86971"/>
    <lineage>
        <taxon>Eukaryota</taxon>
        <taxon>Metazoa</taxon>
        <taxon>Ecdysozoa</taxon>
        <taxon>Arthropoda</taxon>
        <taxon>Hexapoda</taxon>
        <taxon>Insecta</taxon>
        <taxon>Pterygota</taxon>
        <taxon>Neoptera</taxon>
        <taxon>Endopterygota</taxon>
        <taxon>Hymenoptera</taxon>
        <taxon>Apocrita</taxon>
        <taxon>Proctotrupomorpha</taxon>
        <taxon>Chalcidoidea</taxon>
        <taxon>Trichogrammatidae</taxon>
        <taxon>Trichogramma</taxon>
    </lineage>
</organism>
<sequence>MSRPEDCELKSLHDAVEWKDLDSLESLLKDGSDPNTADKKGRTALNFICSLTKLMKIDLKMIQLLIQFGADDYFE</sequence>